<evidence type="ECO:0000313" key="1">
    <source>
        <dbReference type="EMBL" id="GFT38676.1"/>
    </source>
</evidence>
<gene>
    <name evidence="1" type="ORF">NPIL_229741</name>
</gene>
<sequence length="120" mass="13482">MSDNAPAQTQSLIKFFGWDRLDHRPYSPDLAPRDFHLFEYLGDHGSKGTKNQAWATVIPTVAACEYPQIFPAHCGYAANTQHAVGKIKGRQIRSVFYKVKVICTRINTLSNDILSNMAKN</sequence>
<reference evidence="1" key="1">
    <citation type="submission" date="2020-08" db="EMBL/GenBank/DDBJ databases">
        <title>Multicomponent nature underlies the extraordinary mechanical properties of spider dragline silk.</title>
        <authorList>
            <person name="Kono N."/>
            <person name="Nakamura H."/>
            <person name="Mori M."/>
            <person name="Yoshida Y."/>
            <person name="Ohtoshi R."/>
            <person name="Malay A.D."/>
            <person name="Moran D.A.P."/>
            <person name="Tomita M."/>
            <person name="Numata K."/>
            <person name="Arakawa K."/>
        </authorList>
    </citation>
    <scope>NUCLEOTIDE SEQUENCE</scope>
</reference>
<dbReference type="EMBL" id="BMAW01014393">
    <property type="protein sequence ID" value="GFT38676.1"/>
    <property type="molecule type" value="Genomic_DNA"/>
</dbReference>
<dbReference type="Proteomes" id="UP000887013">
    <property type="component" value="Unassembled WGS sequence"/>
</dbReference>
<organism evidence="1 2">
    <name type="scientific">Nephila pilipes</name>
    <name type="common">Giant wood spider</name>
    <name type="synonym">Nephila maculata</name>
    <dbReference type="NCBI Taxonomy" id="299642"/>
    <lineage>
        <taxon>Eukaryota</taxon>
        <taxon>Metazoa</taxon>
        <taxon>Ecdysozoa</taxon>
        <taxon>Arthropoda</taxon>
        <taxon>Chelicerata</taxon>
        <taxon>Arachnida</taxon>
        <taxon>Araneae</taxon>
        <taxon>Araneomorphae</taxon>
        <taxon>Entelegynae</taxon>
        <taxon>Araneoidea</taxon>
        <taxon>Nephilidae</taxon>
        <taxon>Nephila</taxon>
    </lineage>
</organism>
<proteinExistence type="predicted"/>
<dbReference type="OrthoDB" id="6753549at2759"/>
<keyword evidence="2" id="KW-1185">Reference proteome</keyword>
<evidence type="ECO:0000313" key="2">
    <source>
        <dbReference type="Proteomes" id="UP000887013"/>
    </source>
</evidence>
<dbReference type="InterPro" id="IPR036397">
    <property type="entry name" value="RNaseH_sf"/>
</dbReference>
<dbReference type="AlphaFoldDB" id="A0A8X6TNI3"/>
<protein>
    <submittedName>
        <fullName evidence="1">Uncharacterized protein</fullName>
    </submittedName>
</protein>
<name>A0A8X6TNI3_NEPPI</name>
<accession>A0A8X6TNI3</accession>
<dbReference type="Gene3D" id="3.30.420.10">
    <property type="entry name" value="Ribonuclease H-like superfamily/Ribonuclease H"/>
    <property type="match status" value="1"/>
</dbReference>
<dbReference type="GO" id="GO:0003676">
    <property type="term" value="F:nucleic acid binding"/>
    <property type="evidence" value="ECO:0007669"/>
    <property type="project" value="InterPro"/>
</dbReference>
<comment type="caution">
    <text evidence="1">The sequence shown here is derived from an EMBL/GenBank/DDBJ whole genome shotgun (WGS) entry which is preliminary data.</text>
</comment>